<organism evidence="11 12">
    <name type="scientific">Elysia marginata</name>
    <dbReference type="NCBI Taxonomy" id="1093978"/>
    <lineage>
        <taxon>Eukaryota</taxon>
        <taxon>Metazoa</taxon>
        <taxon>Spiralia</taxon>
        <taxon>Lophotrochozoa</taxon>
        <taxon>Mollusca</taxon>
        <taxon>Gastropoda</taxon>
        <taxon>Heterobranchia</taxon>
        <taxon>Euthyneura</taxon>
        <taxon>Panpulmonata</taxon>
        <taxon>Sacoglossa</taxon>
        <taxon>Placobranchoidea</taxon>
        <taxon>Plakobranchidae</taxon>
        <taxon>Elysia</taxon>
    </lineage>
</organism>
<keyword evidence="6 11" id="KW-0675">Receptor</keyword>
<feature type="transmembrane region" description="Helical" evidence="9">
    <location>
        <begin position="74"/>
        <end position="96"/>
    </location>
</feature>
<keyword evidence="2 9" id="KW-0812">Transmembrane</keyword>
<name>A0AAV4FJD3_9GAST</name>
<feature type="region of interest" description="Disordered" evidence="8">
    <location>
        <begin position="160"/>
        <end position="223"/>
    </location>
</feature>
<sequence>MIELRLLDKGSCRSVSSYTSTDTSFSRSGTLTPPGAVSRSGTVTTPPGGKKSFRHNHRIRHSNPRKIRQNKLRVIRMLFVVVLEFFVCWTPVYVLLTWMLFHEESAYKVVTPMTKTLFHLLSYVSSCCNPITYCFMNKKFREAFLRVFQCRAPPQTIRERRMQQLQQQRHQSNQQKQQQQQQQYQQPPQQYQNHRGSDLTGSDISFKQPQQQKRRSTAVSRLSESIKFNPTSSLSSCDTQTTPPLLRRAEEKDAVVTKTRRAPAMERCLLDSSRDTLDTDTPGSGSDW</sequence>
<comment type="caution">
    <text evidence="11">The sequence shown here is derived from an EMBL/GenBank/DDBJ whole genome shotgun (WGS) entry which is preliminary data.</text>
</comment>
<proteinExistence type="predicted"/>
<evidence type="ECO:0000256" key="4">
    <source>
        <dbReference type="ARBA" id="ARBA00023040"/>
    </source>
</evidence>
<evidence type="ECO:0000256" key="7">
    <source>
        <dbReference type="ARBA" id="ARBA00023224"/>
    </source>
</evidence>
<dbReference type="GO" id="GO:0004930">
    <property type="term" value="F:G protein-coupled receptor activity"/>
    <property type="evidence" value="ECO:0007669"/>
    <property type="project" value="UniProtKB-KW"/>
</dbReference>
<dbReference type="PANTHER" id="PTHR45695">
    <property type="entry name" value="LEUCOKININ RECEPTOR-RELATED"/>
    <property type="match status" value="1"/>
</dbReference>
<feature type="compositionally biased region" description="Polar residues" evidence="8">
    <location>
        <begin position="14"/>
        <end position="31"/>
    </location>
</feature>
<dbReference type="PRINTS" id="PR00237">
    <property type="entry name" value="GPCRRHODOPSN"/>
</dbReference>
<evidence type="ECO:0000256" key="9">
    <source>
        <dbReference type="SAM" id="Phobius"/>
    </source>
</evidence>
<dbReference type="Pfam" id="PF00001">
    <property type="entry name" value="7tm_1"/>
    <property type="match status" value="1"/>
</dbReference>
<dbReference type="GO" id="GO:0005886">
    <property type="term" value="C:plasma membrane"/>
    <property type="evidence" value="ECO:0007669"/>
    <property type="project" value="TreeGrafter"/>
</dbReference>
<evidence type="ECO:0000256" key="8">
    <source>
        <dbReference type="SAM" id="MobiDB-lite"/>
    </source>
</evidence>
<accession>A0AAV4FJD3</accession>
<feature type="region of interest" description="Disordered" evidence="8">
    <location>
        <begin position="266"/>
        <end position="288"/>
    </location>
</feature>
<evidence type="ECO:0000256" key="6">
    <source>
        <dbReference type="ARBA" id="ARBA00023170"/>
    </source>
</evidence>
<keyword evidence="3 9" id="KW-1133">Transmembrane helix</keyword>
<dbReference type="InterPro" id="IPR017452">
    <property type="entry name" value="GPCR_Rhodpsn_7TM"/>
</dbReference>
<keyword evidence="7" id="KW-0807">Transducer</keyword>
<keyword evidence="12" id="KW-1185">Reference proteome</keyword>
<dbReference type="SUPFAM" id="SSF81321">
    <property type="entry name" value="Family A G protein-coupled receptor-like"/>
    <property type="match status" value="1"/>
</dbReference>
<evidence type="ECO:0000256" key="2">
    <source>
        <dbReference type="ARBA" id="ARBA00022692"/>
    </source>
</evidence>
<dbReference type="Proteomes" id="UP000762676">
    <property type="component" value="Unassembled WGS sequence"/>
</dbReference>
<comment type="subcellular location">
    <subcellularLocation>
        <location evidence="1">Membrane</location>
        <topology evidence="1">Multi-pass membrane protein</topology>
    </subcellularLocation>
</comment>
<dbReference type="InterPro" id="IPR000276">
    <property type="entry name" value="GPCR_Rhodpsn"/>
</dbReference>
<evidence type="ECO:0000256" key="5">
    <source>
        <dbReference type="ARBA" id="ARBA00023136"/>
    </source>
</evidence>
<keyword evidence="5 9" id="KW-0472">Membrane</keyword>
<gene>
    <name evidence="11" type="ORF">ElyMa_003859800</name>
</gene>
<feature type="compositionally biased region" description="Basic and acidic residues" evidence="8">
    <location>
        <begin position="268"/>
        <end position="277"/>
    </location>
</feature>
<dbReference type="Gene3D" id="1.20.1070.10">
    <property type="entry name" value="Rhodopsin 7-helix transmembrane proteins"/>
    <property type="match status" value="1"/>
</dbReference>
<evidence type="ECO:0000256" key="3">
    <source>
        <dbReference type="ARBA" id="ARBA00022989"/>
    </source>
</evidence>
<dbReference type="EMBL" id="BMAT01007869">
    <property type="protein sequence ID" value="GFR73159.1"/>
    <property type="molecule type" value="Genomic_DNA"/>
</dbReference>
<feature type="compositionally biased region" description="Low complexity" evidence="8">
    <location>
        <begin position="163"/>
        <end position="192"/>
    </location>
</feature>
<protein>
    <submittedName>
        <fullName evidence="11">Cholecystokinin receptor</fullName>
    </submittedName>
</protein>
<dbReference type="PROSITE" id="PS50262">
    <property type="entry name" value="G_PROTEIN_RECEP_F1_2"/>
    <property type="match status" value="1"/>
</dbReference>
<evidence type="ECO:0000313" key="11">
    <source>
        <dbReference type="EMBL" id="GFR73159.1"/>
    </source>
</evidence>
<dbReference type="AlphaFoldDB" id="A0AAV4FJD3"/>
<feature type="compositionally biased region" description="Polar residues" evidence="8">
    <location>
        <begin position="199"/>
        <end position="223"/>
    </location>
</feature>
<evidence type="ECO:0000259" key="10">
    <source>
        <dbReference type="PROSITE" id="PS50262"/>
    </source>
</evidence>
<feature type="transmembrane region" description="Helical" evidence="9">
    <location>
        <begin position="116"/>
        <end position="136"/>
    </location>
</feature>
<reference evidence="11 12" key="1">
    <citation type="journal article" date="2021" name="Elife">
        <title>Chloroplast acquisition without the gene transfer in kleptoplastic sea slugs, Plakobranchus ocellatus.</title>
        <authorList>
            <person name="Maeda T."/>
            <person name="Takahashi S."/>
            <person name="Yoshida T."/>
            <person name="Shimamura S."/>
            <person name="Takaki Y."/>
            <person name="Nagai Y."/>
            <person name="Toyoda A."/>
            <person name="Suzuki Y."/>
            <person name="Arimoto A."/>
            <person name="Ishii H."/>
            <person name="Satoh N."/>
            <person name="Nishiyama T."/>
            <person name="Hasebe M."/>
            <person name="Maruyama T."/>
            <person name="Minagawa J."/>
            <person name="Obokata J."/>
            <person name="Shigenobu S."/>
        </authorList>
    </citation>
    <scope>NUCLEOTIDE SEQUENCE [LARGE SCALE GENOMIC DNA]</scope>
</reference>
<feature type="region of interest" description="Disordered" evidence="8">
    <location>
        <begin position="14"/>
        <end position="56"/>
    </location>
</feature>
<evidence type="ECO:0000313" key="12">
    <source>
        <dbReference type="Proteomes" id="UP000762676"/>
    </source>
</evidence>
<keyword evidence="4" id="KW-0297">G-protein coupled receptor</keyword>
<feature type="domain" description="G-protein coupled receptors family 1 profile" evidence="10">
    <location>
        <begin position="1"/>
        <end position="133"/>
    </location>
</feature>
<dbReference type="PANTHER" id="PTHR45695:SF30">
    <property type="entry name" value="GASTRIN_CHOLECYSTOKININ TYPE B RECEPTOR"/>
    <property type="match status" value="1"/>
</dbReference>
<evidence type="ECO:0000256" key="1">
    <source>
        <dbReference type="ARBA" id="ARBA00004141"/>
    </source>
</evidence>